<dbReference type="CDD" id="cd01821">
    <property type="entry name" value="Rhamnogalacturan_acetylesterase_like"/>
    <property type="match status" value="1"/>
</dbReference>
<comment type="similarity">
    <text evidence="1 4">Belongs to the glycosyl hydrolase 28 family.</text>
</comment>
<accession>A0A1G9L377</accession>
<dbReference type="SMART" id="SM00710">
    <property type="entry name" value="PbH1"/>
    <property type="match status" value="5"/>
</dbReference>
<evidence type="ECO:0000313" key="6">
    <source>
        <dbReference type="EMBL" id="SDL56409.1"/>
    </source>
</evidence>
<dbReference type="Gene3D" id="3.40.50.1110">
    <property type="entry name" value="SGNH hydrolase"/>
    <property type="match status" value="1"/>
</dbReference>
<dbReference type="STRING" id="563176.SAMN04488090_1240"/>
<dbReference type="InterPro" id="IPR000743">
    <property type="entry name" value="Glyco_hydro_28"/>
</dbReference>
<dbReference type="RefSeq" id="WP_093199138.1">
    <property type="nucleotide sequence ID" value="NZ_FNGS01000002.1"/>
</dbReference>
<dbReference type="PANTHER" id="PTHR31339">
    <property type="entry name" value="PECTIN LYASE-RELATED"/>
    <property type="match status" value="1"/>
</dbReference>
<evidence type="ECO:0000256" key="4">
    <source>
        <dbReference type="RuleBase" id="RU361169"/>
    </source>
</evidence>
<dbReference type="InterPro" id="IPR051801">
    <property type="entry name" value="GH28_Enzymes"/>
</dbReference>
<feature type="domain" description="SGNH hydrolase-type esterase" evidence="5">
    <location>
        <begin position="25"/>
        <end position="221"/>
    </location>
</feature>
<dbReference type="InterPro" id="IPR013830">
    <property type="entry name" value="SGNH_hydro"/>
</dbReference>
<dbReference type="Gene3D" id="2.160.20.10">
    <property type="entry name" value="Single-stranded right-handed beta-helix, Pectin lyase-like"/>
    <property type="match status" value="1"/>
</dbReference>
<dbReference type="Pfam" id="PF00295">
    <property type="entry name" value="Glyco_hydro_28"/>
    <property type="match status" value="1"/>
</dbReference>
<evidence type="ECO:0000259" key="5">
    <source>
        <dbReference type="Pfam" id="PF13472"/>
    </source>
</evidence>
<dbReference type="PANTHER" id="PTHR31339:SF9">
    <property type="entry name" value="PLASMIN AND FIBRONECTIN-BINDING PROTEIN A"/>
    <property type="match status" value="1"/>
</dbReference>
<keyword evidence="2 4" id="KW-0378">Hydrolase</keyword>
<dbReference type="InterPro" id="IPR006626">
    <property type="entry name" value="PbH1"/>
</dbReference>
<dbReference type="SUPFAM" id="SSF52266">
    <property type="entry name" value="SGNH hydrolase"/>
    <property type="match status" value="1"/>
</dbReference>
<reference evidence="6 7" key="1">
    <citation type="submission" date="2016-10" db="EMBL/GenBank/DDBJ databases">
        <authorList>
            <person name="de Groot N.N."/>
        </authorList>
    </citation>
    <scope>NUCLEOTIDE SEQUENCE [LARGE SCALE GENOMIC DNA]</scope>
    <source>
        <strain evidence="6 7">DSM 21668</strain>
    </source>
</reference>
<evidence type="ECO:0000256" key="3">
    <source>
        <dbReference type="ARBA" id="ARBA00023295"/>
    </source>
</evidence>
<dbReference type="EMBL" id="FNGS01000002">
    <property type="protein sequence ID" value="SDL56409.1"/>
    <property type="molecule type" value="Genomic_DNA"/>
</dbReference>
<dbReference type="OrthoDB" id="9795222at2"/>
<dbReference type="Pfam" id="PF13472">
    <property type="entry name" value="Lipase_GDSL_2"/>
    <property type="match status" value="1"/>
</dbReference>
<evidence type="ECO:0000313" key="7">
    <source>
        <dbReference type="Proteomes" id="UP000198901"/>
    </source>
</evidence>
<dbReference type="GO" id="GO:0005975">
    <property type="term" value="P:carbohydrate metabolic process"/>
    <property type="evidence" value="ECO:0007669"/>
    <property type="project" value="InterPro"/>
</dbReference>
<evidence type="ECO:0000256" key="2">
    <source>
        <dbReference type="ARBA" id="ARBA00022801"/>
    </source>
</evidence>
<dbReference type="GO" id="GO:0016788">
    <property type="term" value="F:hydrolase activity, acting on ester bonds"/>
    <property type="evidence" value="ECO:0007669"/>
    <property type="project" value="UniProtKB-ARBA"/>
</dbReference>
<dbReference type="InterPro" id="IPR037459">
    <property type="entry name" value="RhgT-like"/>
</dbReference>
<dbReference type="PROSITE" id="PS00502">
    <property type="entry name" value="POLYGALACTURONASE"/>
    <property type="match status" value="1"/>
</dbReference>
<sequence>MKKLFLLALTLCAFRSADVRPTIFLIGDSTMADKPDASDPERGWGQALPGLLSDGVAVRNHAVNGRSTKSFLREGRWTTVLGELKAGDWVLIQFGHNDEKKEDSTRYAAPQTDYRRNLLRFIRETQAKGAKPVLLTPVVRRRFDAGGAWSDTHGDYPTVVKEVAGETGVPLIDLEALSRDMVRQAGPEKSRRLYLAFQPGTYASRPKGIADDTHFSAYGARKIAGLVVADWRRQQLPLAAFVRKTAFDGKAADELPVVYQPVFRKDTFRITAYGAKPDGQFLNTSAIQKSIDACSAAGGGTVLIPEGLWLTGPLTLKSGVNLHVKTGALLRFSQNREDYPLVVTSWEGLDAIRCQAPLSARNAVGIAITGGGTLDGGGEVWRPVKKEKLTASAWAKLVASGGVTDGDTWYPSEQSLQGSRIKGAVSLATGYDQTKSAAIRDFLRPNMVSLVQCRDVLLEGITVQNSPAWCLHPLLCEDITLRHVTVRNPWYAQNGDGVDLESCRHALIENSTFDVGDDAICIKSGRDAEGRRRGIPTEDVLVNGCTVFHGHGGFVVGSEMSGGARNLFVSNCTFLGTDVGLRFKTARGRGGVVEDVYVSGVQMTNIPGEAILFDMYYQAKDPVPASGKSEDLPPSEARPVDEGTPRFRHFRVQNVHCKGAETGILVRGLPEMHVEDIQIAQSVIESRKGLLCTDATGLILKDVDLFTEKGPVLFVRDSRKIVLERIGCRPGTGLLLRKSGQTDVRLLDTDTSGVKKVME</sequence>
<dbReference type="SUPFAM" id="SSF51126">
    <property type="entry name" value="Pectin lyase-like"/>
    <property type="match status" value="1"/>
</dbReference>
<organism evidence="6 7">
    <name type="scientific">Siphonobacter aquaeclarae</name>
    <dbReference type="NCBI Taxonomy" id="563176"/>
    <lineage>
        <taxon>Bacteria</taxon>
        <taxon>Pseudomonadati</taxon>
        <taxon>Bacteroidota</taxon>
        <taxon>Cytophagia</taxon>
        <taxon>Cytophagales</taxon>
        <taxon>Cytophagaceae</taxon>
        <taxon>Siphonobacter</taxon>
    </lineage>
</organism>
<dbReference type="InterPro" id="IPR012334">
    <property type="entry name" value="Pectin_lyas_fold"/>
</dbReference>
<keyword evidence="7" id="KW-1185">Reference proteome</keyword>
<keyword evidence="3 4" id="KW-0326">Glycosidase</keyword>
<dbReference type="GO" id="GO:0004650">
    <property type="term" value="F:polygalacturonase activity"/>
    <property type="evidence" value="ECO:0007669"/>
    <property type="project" value="InterPro"/>
</dbReference>
<dbReference type="InterPro" id="IPR036514">
    <property type="entry name" value="SGNH_hydro_sf"/>
</dbReference>
<dbReference type="Proteomes" id="UP000198901">
    <property type="component" value="Unassembled WGS sequence"/>
</dbReference>
<gene>
    <name evidence="6" type="ORF">SAMN04488090_1240</name>
</gene>
<name>A0A1G9L377_9BACT</name>
<dbReference type="InterPro" id="IPR011050">
    <property type="entry name" value="Pectin_lyase_fold/virulence"/>
</dbReference>
<protein>
    <submittedName>
        <fullName evidence="6">DNA sulfur modification protein DndE</fullName>
    </submittedName>
</protein>
<dbReference type="AlphaFoldDB" id="A0A1G9L377"/>
<evidence type="ECO:0000256" key="1">
    <source>
        <dbReference type="ARBA" id="ARBA00008834"/>
    </source>
</evidence>
<proteinExistence type="inferred from homology"/>